<dbReference type="InterPro" id="IPR058240">
    <property type="entry name" value="rSAM_sf"/>
</dbReference>
<proteinExistence type="predicted"/>
<keyword evidence="3" id="KW-0408">Iron</keyword>
<sequence length="301" mass="33618">MIRDVTGIEKIRMLYLQLLYRCNFECGTFCFHGERLSHKDAYSPAEAIDLLELVHRDYGTEAVTLLGGEPFLYRPLPEVIEHAKQKLGMRVEICTNGYRIERHLPALAGQIDLLRVSMEGLSHTNDELRKKGSFDAALRTLAAARDLGVPTGVTMTVNSRNISEVVPLACVLETYGVRQLKLHCLRLVGFAADHPELAITDTHAYERLRRQLESTTFAMEMVIDEDLSAEPAPMTSSPTAGSVVLDRIEADPRGALTMSCKAVGKDAHAFWYDKQRRIIEHRPTSGDEIALPVPNVVYSRA</sequence>
<dbReference type="PROSITE" id="PS51918">
    <property type="entry name" value="RADICAL_SAM"/>
    <property type="match status" value="1"/>
</dbReference>
<gene>
    <name evidence="6" type="ORF">P2L57_01225</name>
</gene>
<evidence type="ECO:0000256" key="2">
    <source>
        <dbReference type="ARBA" id="ARBA00022723"/>
    </source>
</evidence>
<name>A0ABT5YSI4_9ACTN</name>
<keyword evidence="2" id="KW-0479">Metal-binding</keyword>
<accession>A0ABT5YSI4</accession>
<dbReference type="InterPro" id="IPR013785">
    <property type="entry name" value="Aldolase_TIM"/>
</dbReference>
<dbReference type="PANTHER" id="PTHR11228">
    <property type="entry name" value="RADICAL SAM DOMAIN PROTEIN"/>
    <property type="match status" value="1"/>
</dbReference>
<comment type="caution">
    <text evidence="6">The sequence shown here is derived from an EMBL/GenBank/DDBJ whole genome shotgun (WGS) entry which is preliminary data.</text>
</comment>
<dbReference type="Pfam" id="PF04055">
    <property type="entry name" value="Radical_SAM"/>
    <property type="match status" value="1"/>
</dbReference>
<evidence type="ECO:0000256" key="4">
    <source>
        <dbReference type="ARBA" id="ARBA00023014"/>
    </source>
</evidence>
<evidence type="ECO:0000313" key="6">
    <source>
        <dbReference type="EMBL" id="MDF2254394.1"/>
    </source>
</evidence>
<organism evidence="6 7">
    <name type="scientific">Streptantibioticus ferralitis</name>
    <dbReference type="NCBI Taxonomy" id="236510"/>
    <lineage>
        <taxon>Bacteria</taxon>
        <taxon>Bacillati</taxon>
        <taxon>Actinomycetota</taxon>
        <taxon>Actinomycetes</taxon>
        <taxon>Kitasatosporales</taxon>
        <taxon>Streptomycetaceae</taxon>
        <taxon>Streptantibioticus</taxon>
    </lineage>
</organism>
<evidence type="ECO:0000313" key="7">
    <source>
        <dbReference type="Proteomes" id="UP001220022"/>
    </source>
</evidence>
<dbReference type="RefSeq" id="WP_275806716.1">
    <property type="nucleotide sequence ID" value="NZ_BAAANM010000005.1"/>
</dbReference>
<dbReference type="InterPro" id="IPR050377">
    <property type="entry name" value="Radical_SAM_PqqE_MftC-like"/>
</dbReference>
<dbReference type="Proteomes" id="UP001220022">
    <property type="component" value="Unassembled WGS sequence"/>
</dbReference>
<dbReference type="SFLD" id="SFLDS00029">
    <property type="entry name" value="Radical_SAM"/>
    <property type="match status" value="1"/>
</dbReference>
<feature type="domain" description="Radical SAM core" evidence="5">
    <location>
        <begin position="6"/>
        <end position="218"/>
    </location>
</feature>
<evidence type="ECO:0000256" key="1">
    <source>
        <dbReference type="ARBA" id="ARBA00022691"/>
    </source>
</evidence>
<evidence type="ECO:0000259" key="5">
    <source>
        <dbReference type="PROSITE" id="PS51918"/>
    </source>
</evidence>
<dbReference type="PANTHER" id="PTHR11228:SF7">
    <property type="entry name" value="PQQA PEPTIDE CYCLASE"/>
    <property type="match status" value="1"/>
</dbReference>
<dbReference type="EMBL" id="JARHTQ010000001">
    <property type="protein sequence ID" value="MDF2254394.1"/>
    <property type="molecule type" value="Genomic_DNA"/>
</dbReference>
<dbReference type="SFLD" id="SFLDG01067">
    <property type="entry name" value="SPASM/twitch_domain_containing"/>
    <property type="match status" value="1"/>
</dbReference>
<dbReference type="Gene3D" id="3.20.20.70">
    <property type="entry name" value="Aldolase class I"/>
    <property type="match status" value="1"/>
</dbReference>
<keyword evidence="7" id="KW-1185">Reference proteome</keyword>
<dbReference type="InterPro" id="IPR007197">
    <property type="entry name" value="rSAM"/>
</dbReference>
<dbReference type="SUPFAM" id="SSF102114">
    <property type="entry name" value="Radical SAM enzymes"/>
    <property type="match status" value="1"/>
</dbReference>
<reference evidence="6 7" key="1">
    <citation type="submission" date="2023-03" db="EMBL/GenBank/DDBJ databases">
        <title>Draft genome sequence of type strain Streptomyces ferralitis JCM 14344.</title>
        <authorList>
            <person name="Klaysubun C."/>
            <person name="Duangmal K."/>
        </authorList>
    </citation>
    <scope>NUCLEOTIDE SEQUENCE [LARGE SCALE GENOMIC DNA]</scope>
    <source>
        <strain evidence="6 7">JCM 14344</strain>
    </source>
</reference>
<evidence type="ECO:0000256" key="3">
    <source>
        <dbReference type="ARBA" id="ARBA00023004"/>
    </source>
</evidence>
<protein>
    <submittedName>
        <fullName evidence="6">Radical SAM protein</fullName>
    </submittedName>
</protein>
<keyword evidence="1" id="KW-0949">S-adenosyl-L-methionine</keyword>
<dbReference type="CDD" id="cd01335">
    <property type="entry name" value="Radical_SAM"/>
    <property type="match status" value="1"/>
</dbReference>
<keyword evidence="4" id="KW-0411">Iron-sulfur</keyword>